<dbReference type="EMBL" id="ML211447">
    <property type="protein sequence ID" value="TFK82819.1"/>
    <property type="molecule type" value="Genomic_DNA"/>
</dbReference>
<dbReference type="InParanoid" id="A0A5C3P1D8"/>
<protein>
    <submittedName>
        <fullName evidence="2">Uncharacterized protein</fullName>
    </submittedName>
</protein>
<keyword evidence="3" id="KW-1185">Reference proteome</keyword>
<dbReference type="Proteomes" id="UP000308197">
    <property type="component" value="Unassembled WGS sequence"/>
</dbReference>
<feature type="region of interest" description="Disordered" evidence="1">
    <location>
        <begin position="110"/>
        <end position="129"/>
    </location>
</feature>
<organism evidence="2 3">
    <name type="scientific">Polyporus arcularius HHB13444</name>
    <dbReference type="NCBI Taxonomy" id="1314778"/>
    <lineage>
        <taxon>Eukaryota</taxon>
        <taxon>Fungi</taxon>
        <taxon>Dikarya</taxon>
        <taxon>Basidiomycota</taxon>
        <taxon>Agaricomycotina</taxon>
        <taxon>Agaricomycetes</taxon>
        <taxon>Polyporales</taxon>
        <taxon>Polyporaceae</taxon>
        <taxon>Polyporus</taxon>
    </lineage>
</organism>
<accession>A0A5C3P1D8</accession>
<evidence type="ECO:0000313" key="2">
    <source>
        <dbReference type="EMBL" id="TFK82819.1"/>
    </source>
</evidence>
<evidence type="ECO:0000313" key="3">
    <source>
        <dbReference type="Proteomes" id="UP000308197"/>
    </source>
</evidence>
<name>A0A5C3P1D8_9APHY</name>
<gene>
    <name evidence="2" type="ORF">K466DRAFT_285356</name>
</gene>
<reference evidence="2 3" key="1">
    <citation type="journal article" date="2019" name="Nat. Ecol. Evol.">
        <title>Megaphylogeny resolves global patterns of mushroom evolution.</title>
        <authorList>
            <person name="Varga T."/>
            <person name="Krizsan K."/>
            <person name="Foldi C."/>
            <person name="Dima B."/>
            <person name="Sanchez-Garcia M."/>
            <person name="Sanchez-Ramirez S."/>
            <person name="Szollosi G.J."/>
            <person name="Szarkandi J.G."/>
            <person name="Papp V."/>
            <person name="Albert L."/>
            <person name="Andreopoulos W."/>
            <person name="Angelini C."/>
            <person name="Antonin V."/>
            <person name="Barry K.W."/>
            <person name="Bougher N.L."/>
            <person name="Buchanan P."/>
            <person name="Buyck B."/>
            <person name="Bense V."/>
            <person name="Catcheside P."/>
            <person name="Chovatia M."/>
            <person name="Cooper J."/>
            <person name="Damon W."/>
            <person name="Desjardin D."/>
            <person name="Finy P."/>
            <person name="Geml J."/>
            <person name="Haridas S."/>
            <person name="Hughes K."/>
            <person name="Justo A."/>
            <person name="Karasinski D."/>
            <person name="Kautmanova I."/>
            <person name="Kiss B."/>
            <person name="Kocsube S."/>
            <person name="Kotiranta H."/>
            <person name="LaButti K.M."/>
            <person name="Lechner B.E."/>
            <person name="Liimatainen K."/>
            <person name="Lipzen A."/>
            <person name="Lukacs Z."/>
            <person name="Mihaltcheva S."/>
            <person name="Morgado L.N."/>
            <person name="Niskanen T."/>
            <person name="Noordeloos M.E."/>
            <person name="Ohm R.A."/>
            <person name="Ortiz-Santana B."/>
            <person name="Ovrebo C."/>
            <person name="Racz N."/>
            <person name="Riley R."/>
            <person name="Savchenko A."/>
            <person name="Shiryaev A."/>
            <person name="Soop K."/>
            <person name="Spirin V."/>
            <person name="Szebenyi C."/>
            <person name="Tomsovsky M."/>
            <person name="Tulloss R.E."/>
            <person name="Uehling J."/>
            <person name="Grigoriev I.V."/>
            <person name="Vagvolgyi C."/>
            <person name="Papp T."/>
            <person name="Martin F.M."/>
            <person name="Miettinen O."/>
            <person name="Hibbett D.S."/>
            <person name="Nagy L.G."/>
        </authorList>
    </citation>
    <scope>NUCLEOTIDE SEQUENCE [LARGE SCALE GENOMIC DNA]</scope>
    <source>
        <strain evidence="2 3">HHB13444</strain>
    </source>
</reference>
<dbReference type="AlphaFoldDB" id="A0A5C3P1D8"/>
<proteinExistence type="predicted"/>
<evidence type="ECO:0000256" key="1">
    <source>
        <dbReference type="SAM" id="MobiDB-lite"/>
    </source>
</evidence>
<sequence length="129" mass="13599">MCEGCPSAGSRHDDGGLSSDADPCVPLPGGVVACARTVRTLAGSCACAAWQHRCPSMGPARTALDRPVTHPAVQNIRCSEPLKSHTNSRWSSGSQPACMTMLGKSRIPASRPHAQHTCDYPQEPSLYSV</sequence>